<dbReference type="Pfam" id="PF09369">
    <property type="entry name" value="MZB"/>
    <property type="match status" value="1"/>
</dbReference>
<dbReference type="InterPro" id="IPR055227">
    <property type="entry name" value="HRQ1_WHD"/>
</dbReference>
<dbReference type="InterPro" id="IPR014001">
    <property type="entry name" value="Helicase_ATP-bd"/>
</dbReference>
<dbReference type="SMART" id="SM00487">
    <property type="entry name" value="DEXDc"/>
    <property type="match status" value="1"/>
</dbReference>
<accession>A0ABZ2KN61</accession>
<evidence type="ECO:0000256" key="1">
    <source>
        <dbReference type="ARBA" id="ARBA00022741"/>
    </source>
</evidence>
<keyword evidence="6" id="KW-0347">Helicase</keyword>
<dbReference type="InterPro" id="IPR018973">
    <property type="entry name" value="MZB"/>
</dbReference>
<evidence type="ECO:0000313" key="6">
    <source>
        <dbReference type="EMBL" id="WXA98409.1"/>
    </source>
</evidence>
<dbReference type="Pfam" id="PF00270">
    <property type="entry name" value="DEAD"/>
    <property type="match status" value="1"/>
</dbReference>
<evidence type="ECO:0000259" key="4">
    <source>
        <dbReference type="PROSITE" id="PS51192"/>
    </source>
</evidence>
<keyword evidence="7" id="KW-1185">Reference proteome</keyword>
<dbReference type="PROSITE" id="PS51192">
    <property type="entry name" value="HELICASE_ATP_BIND_1"/>
    <property type="match status" value="1"/>
</dbReference>
<keyword evidence="2" id="KW-0067">ATP-binding</keyword>
<dbReference type="Pfam" id="PF22982">
    <property type="entry name" value="WHD_HRQ1"/>
    <property type="match status" value="1"/>
</dbReference>
<name>A0ABZ2KN61_9BACT</name>
<feature type="region of interest" description="Disordered" evidence="3">
    <location>
        <begin position="698"/>
        <end position="719"/>
    </location>
</feature>
<evidence type="ECO:0000313" key="7">
    <source>
        <dbReference type="Proteomes" id="UP001379533"/>
    </source>
</evidence>
<dbReference type="SMART" id="SM00490">
    <property type="entry name" value="HELICc"/>
    <property type="match status" value="1"/>
</dbReference>
<dbReference type="CDD" id="cd17923">
    <property type="entry name" value="DEXHc_Hrq1-like"/>
    <property type="match status" value="1"/>
</dbReference>
<dbReference type="Gene3D" id="3.40.50.300">
    <property type="entry name" value="P-loop containing nucleotide triphosphate hydrolases"/>
    <property type="match status" value="2"/>
</dbReference>
<proteinExistence type="predicted"/>
<dbReference type="InterPro" id="IPR011545">
    <property type="entry name" value="DEAD/DEAH_box_helicase_dom"/>
</dbReference>
<sequence>MPFSGAAAWSEERGVDSVLDRWLKSNMVRPCFCADEHLSGQEAHTVPFPEDLDPALQGALRQRGIGALYTHQARAFMLARAPQDRPHAVVVSTPTASGKSLCFHLPMLSKLREDPDARAIYLFPTKALARDQEASLQELMTHAGLGSPAIVYDGDTPGDARRAARERGRVLLTNPDMIHTGILPHHANFARTFQNLRYVVVDEMHMYKGVFGSHVANVLRRLQRIAAFHGSRPILIGATATIGNPREHAARLFGLPVDDVALVSESGAPRGDRRFFLFNPPVVNAELGIRASYVKQAVMLAADLVRAKVPTLIFGHSRNNVEIMLRYLRERVGKDVDPSRIMGYRGGYLPETRREIERALRAGELLAIVATNALELGIDVGELDAVICAGYPGSVAATWQRFGRAGRRGGLSIAVLITSSAPVDQYLAREPGYLLGAPVEEARIDPDNVEILIQHLKCGAFELPFARGERFGGLTSEETVDALEFLAKRKVLHEARGTFHWAADAYPANNVSLRSVGWDNVVIVDVARDKAIAELDWRGSHTMLHEQAIYQHDGECWQVEKLDYENHKAFVRKVEPDYWTDAMTYTNISILEESALGPATTTSDWPSGWGEVSVVEKVVGYKKIKFYTHENTGYGEVFLPEMQMHTTAFWFTVPERVCAEIAAGRAAAIDALRGIGIALETVATLALMCDPRDLGTSLGDAHEEEGAEGTTVSLPRKTRGGPAAGYNPTLFLYEHVPGGTGLSQRIFEQRETLVARALRLIERCPCTDGCPACVGPSGETRKAVALELLRRVVATA</sequence>
<dbReference type="PROSITE" id="PS51194">
    <property type="entry name" value="HELICASE_CTER"/>
    <property type="match status" value="1"/>
</dbReference>
<evidence type="ECO:0000256" key="2">
    <source>
        <dbReference type="ARBA" id="ARBA00022840"/>
    </source>
</evidence>
<dbReference type="RefSeq" id="WP_394849023.1">
    <property type="nucleotide sequence ID" value="NZ_CP089982.1"/>
</dbReference>
<gene>
    <name evidence="6" type="ORF">LZC95_16420</name>
</gene>
<evidence type="ECO:0000259" key="5">
    <source>
        <dbReference type="PROSITE" id="PS51194"/>
    </source>
</evidence>
<dbReference type="PANTHER" id="PTHR47957">
    <property type="entry name" value="ATP-DEPENDENT HELICASE HRQ1"/>
    <property type="match status" value="1"/>
</dbReference>
<protein>
    <submittedName>
        <fullName evidence="6">DEAD/DEAH box helicase</fullName>
    </submittedName>
</protein>
<dbReference type="InterPro" id="IPR027417">
    <property type="entry name" value="P-loop_NTPase"/>
</dbReference>
<evidence type="ECO:0000256" key="3">
    <source>
        <dbReference type="SAM" id="MobiDB-lite"/>
    </source>
</evidence>
<dbReference type="CDD" id="cd18797">
    <property type="entry name" value="SF2_C_Hrq"/>
    <property type="match status" value="1"/>
</dbReference>
<feature type="domain" description="Helicase ATP-binding" evidence="4">
    <location>
        <begin position="80"/>
        <end position="260"/>
    </location>
</feature>
<dbReference type="InterPro" id="IPR001650">
    <property type="entry name" value="Helicase_C-like"/>
</dbReference>
<dbReference type="Proteomes" id="UP001379533">
    <property type="component" value="Chromosome"/>
</dbReference>
<reference evidence="6 7" key="1">
    <citation type="submission" date="2021-12" db="EMBL/GenBank/DDBJ databases">
        <title>Discovery of the Pendulisporaceae a myxobacterial family with distinct sporulation behavior and unique specialized metabolism.</title>
        <authorList>
            <person name="Garcia R."/>
            <person name="Popoff A."/>
            <person name="Bader C.D."/>
            <person name="Loehr J."/>
            <person name="Walesch S."/>
            <person name="Walt C."/>
            <person name="Boldt J."/>
            <person name="Bunk B."/>
            <person name="Haeckl F.J.F.P.J."/>
            <person name="Gunesch A.P."/>
            <person name="Birkelbach J."/>
            <person name="Nuebel U."/>
            <person name="Pietschmann T."/>
            <person name="Bach T."/>
            <person name="Mueller R."/>
        </authorList>
    </citation>
    <scope>NUCLEOTIDE SEQUENCE [LARGE SCALE GENOMIC DNA]</scope>
    <source>
        <strain evidence="6 7">MSr12523</strain>
    </source>
</reference>
<dbReference type="GO" id="GO:0004386">
    <property type="term" value="F:helicase activity"/>
    <property type="evidence" value="ECO:0007669"/>
    <property type="project" value="UniProtKB-KW"/>
</dbReference>
<keyword evidence="6" id="KW-0378">Hydrolase</keyword>
<dbReference type="Pfam" id="PF00271">
    <property type="entry name" value="Helicase_C"/>
    <property type="match status" value="1"/>
</dbReference>
<dbReference type="SUPFAM" id="SSF52540">
    <property type="entry name" value="P-loop containing nucleoside triphosphate hydrolases"/>
    <property type="match status" value="1"/>
</dbReference>
<keyword evidence="1" id="KW-0547">Nucleotide-binding</keyword>
<organism evidence="6 7">
    <name type="scientific">Pendulispora brunnea</name>
    <dbReference type="NCBI Taxonomy" id="2905690"/>
    <lineage>
        <taxon>Bacteria</taxon>
        <taxon>Pseudomonadati</taxon>
        <taxon>Myxococcota</taxon>
        <taxon>Myxococcia</taxon>
        <taxon>Myxococcales</taxon>
        <taxon>Sorangiineae</taxon>
        <taxon>Pendulisporaceae</taxon>
        <taxon>Pendulispora</taxon>
    </lineage>
</organism>
<dbReference type="EMBL" id="CP089982">
    <property type="protein sequence ID" value="WXA98409.1"/>
    <property type="molecule type" value="Genomic_DNA"/>
</dbReference>
<dbReference type="PANTHER" id="PTHR47957:SF3">
    <property type="entry name" value="ATP-DEPENDENT HELICASE HRQ1"/>
    <property type="match status" value="1"/>
</dbReference>
<feature type="domain" description="Helicase C-terminal" evidence="5">
    <location>
        <begin position="299"/>
        <end position="450"/>
    </location>
</feature>